<gene>
    <name evidence="6" type="ORF">C0029_15515</name>
</gene>
<dbReference type="InterPro" id="IPR001173">
    <property type="entry name" value="Glyco_trans_2-like"/>
</dbReference>
<feature type="transmembrane region" description="Helical" evidence="4">
    <location>
        <begin position="266"/>
        <end position="286"/>
    </location>
</feature>
<comment type="similarity">
    <text evidence="1">Belongs to the glycosyltransferase 2 family.</text>
</comment>
<feature type="domain" description="Glycosyltransferase 2-like" evidence="5">
    <location>
        <begin position="10"/>
        <end position="102"/>
    </location>
</feature>
<keyword evidence="7" id="KW-1185">Reference proteome</keyword>
<protein>
    <submittedName>
        <fullName evidence="6">Glycosyl transferase family 2</fullName>
    </submittedName>
</protein>
<dbReference type="PANTHER" id="PTHR43179:SF12">
    <property type="entry name" value="GALACTOFURANOSYLTRANSFERASE GLFT2"/>
    <property type="match status" value="1"/>
</dbReference>
<evidence type="ECO:0000256" key="3">
    <source>
        <dbReference type="ARBA" id="ARBA00022679"/>
    </source>
</evidence>
<sequence>MSHPVNLVAVIVTFNRLEKLKETIARTLDNAFYKIVVVNNASTDNSRDWLDSLSDTRLKIIHSPTNLGGAGGFNQGFAYVVEKLPKADWLVCFDDDAYPEEGVVDIFNALSIPSDVGSMAGAVYLPDGKRISEMNRPSNNPFWHFGQFIGTARKGRMGFHVSDESYDSEIPLDVDTSSFVGCFIRVANIRDGKIGLPRSELFIYADDIIYLLDSRKAGLRHWFVPTMKFRHDCETLVNQQDVYRPLWKVYYTYRNRLELFRIASGIWYPLVLLVKIPSFFMTFRFYEKFEYKKFLSITASAVWDGLRRDYSKSHEEVVKNCSVDIE</sequence>
<accession>A0AAP8MBZ6</accession>
<reference evidence="6 7" key="1">
    <citation type="submission" date="2018-01" db="EMBL/GenBank/DDBJ databases">
        <title>The draft genome sequence of Halioglobus japonicus S1-36.</title>
        <authorList>
            <person name="Du Z.-J."/>
            <person name="Shi M.-J."/>
        </authorList>
    </citation>
    <scope>NUCLEOTIDE SEQUENCE [LARGE SCALE GENOMIC DNA]</scope>
    <source>
        <strain evidence="6 7">S1-36</strain>
    </source>
</reference>
<dbReference type="InterPro" id="IPR029044">
    <property type="entry name" value="Nucleotide-diphossugar_trans"/>
</dbReference>
<dbReference type="EMBL" id="PKUR01000004">
    <property type="protein sequence ID" value="PLW84950.1"/>
    <property type="molecule type" value="Genomic_DNA"/>
</dbReference>
<comment type="caution">
    <text evidence="6">The sequence shown here is derived from an EMBL/GenBank/DDBJ whole genome shotgun (WGS) entry which is preliminary data.</text>
</comment>
<dbReference type="Gene3D" id="3.90.550.10">
    <property type="entry name" value="Spore Coat Polysaccharide Biosynthesis Protein SpsA, Chain A"/>
    <property type="match status" value="1"/>
</dbReference>
<dbReference type="Proteomes" id="UP000235162">
    <property type="component" value="Unassembled WGS sequence"/>
</dbReference>
<keyword evidence="4" id="KW-0812">Transmembrane</keyword>
<keyword evidence="2" id="KW-0328">Glycosyltransferase</keyword>
<dbReference type="PANTHER" id="PTHR43179">
    <property type="entry name" value="RHAMNOSYLTRANSFERASE WBBL"/>
    <property type="match status" value="1"/>
</dbReference>
<evidence type="ECO:0000256" key="2">
    <source>
        <dbReference type="ARBA" id="ARBA00022676"/>
    </source>
</evidence>
<keyword evidence="4" id="KW-0472">Membrane</keyword>
<keyword evidence="3 6" id="KW-0808">Transferase</keyword>
<dbReference type="Pfam" id="PF00535">
    <property type="entry name" value="Glycos_transf_2"/>
    <property type="match status" value="1"/>
</dbReference>
<dbReference type="GO" id="GO:0016757">
    <property type="term" value="F:glycosyltransferase activity"/>
    <property type="evidence" value="ECO:0007669"/>
    <property type="project" value="UniProtKB-KW"/>
</dbReference>
<evidence type="ECO:0000313" key="7">
    <source>
        <dbReference type="Proteomes" id="UP000235162"/>
    </source>
</evidence>
<evidence type="ECO:0000256" key="4">
    <source>
        <dbReference type="SAM" id="Phobius"/>
    </source>
</evidence>
<name>A0AAP8MBZ6_9GAMM</name>
<evidence type="ECO:0000313" key="6">
    <source>
        <dbReference type="EMBL" id="PLW84950.1"/>
    </source>
</evidence>
<dbReference type="SUPFAM" id="SSF53448">
    <property type="entry name" value="Nucleotide-diphospho-sugar transferases"/>
    <property type="match status" value="1"/>
</dbReference>
<dbReference type="RefSeq" id="WP_084197819.1">
    <property type="nucleotide sequence ID" value="NZ_BMYL01000004.1"/>
</dbReference>
<evidence type="ECO:0000259" key="5">
    <source>
        <dbReference type="Pfam" id="PF00535"/>
    </source>
</evidence>
<keyword evidence="4" id="KW-1133">Transmembrane helix</keyword>
<dbReference type="AlphaFoldDB" id="A0AAP8MBZ6"/>
<organism evidence="6 7">
    <name type="scientific">Halioglobus japonicus</name>
    <dbReference type="NCBI Taxonomy" id="930805"/>
    <lineage>
        <taxon>Bacteria</taxon>
        <taxon>Pseudomonadati</taxon>
        <taxon>Pseudomonadota</taxon>
        <taxon>Gammaproteobacteria</taxon>
        <taxon>Cellvibrionales</taxon>
        <taxon>Halieaceae</taxon>
        <taxon>Halioglobus</taxon>
    </lineage>
</organism>
<proteinExistence type="inferred from homology"/>
<dbReference type="KEGG" id="hja:BST95_01250"/>
<evidence type="ECO:0000256" key="1">
    <source>
        <dbReference type="ARBA" id="ARBA00006739"/>
    </source>
</evidence>